<evidence type="ECO:0000256" key="1">
    <source>
        <dbReference type="SAM" id="Phobius"/>
    </source>
</evidence>
<comment type="caution">
    <text evidence="2">The sequence shown here is derived from an EMBL/GenBank/DDBJ whole genome shotgun (WGS) entry which is preliminary data.</text>
</comment>
<protein>
    <submittedName>
        <fullName evidence="2">Uncharacterized protein</fullName>
    </submittedName>
</protein>
<feature type="transmembrane region" description="Helical" evidence="1">
    <location>
        <begin position="48"/>
        <end position="76"/>
    </location>
</feature>
<dbReference type="Proteomes" id="UP000626244">
    <property type="component" value="Unassembled WGS sequence"/>
</dbReference>
<dbReference type="AlphaFoldDB" id="A0A8J3AGJ5"/>
<sequence length="88" mass="10218">MLIGFTFFLIGLITMVLSSNYAYKTIKAKFRDKEFVLKEGLELSFGNYYGVGFFILVGIGLMFAGLILLSEYFYFLDVIMNFLLEKFY</sequence>
<evidence type="ECO:0000313" key="2">
    <source>
        <dbReference type="EMBL" id="GGI12923.1"/>
    </source>
</evidence>
<accession>A0A8J3AGJ5</accession>
<evidence type="ECO:0000313" key="3">
    <source>
        <dbReference type="Proteomes" id="UP000626244"/>
    </source>
</evidence>
<gene>
    <name evidence="2" type="ORF">GCM10007380_15340</name>
</gene>
<organism evidence="2 3">
    <name type="scientific">Gottfriedia solisilvae</name>
    <dbReference type="NCBI Taxonomy" id="1516104"/>
    <lineage>
        <taxon>Bacteria</taxon>
        <taxon>Bacillati</taxon>
        <taxon>Bacillota</taxon>
        <taxon>Bacilli</taxon>
        <taxon>Bacillales</taxon>
        <taxon>Bacillaceae</taxon>
        <taxon>Gottfriedia</taxon>
    </lineage>
</organism>
<keyword evidence="1" id="KW-0812">Transmembrane</keyword>
<name>A0A8J3AGJ5_9BACI</name>
<proteinExistence type="predicted"/>
<dbReference type="EMBL" id="BMHB01000001">
    <property type="protein sequence ID" value="GGI12923.1"/>
    <property type="molecule type" value="Genomic_DNA"/>
</dbReference>
<keyword evidence="1" id="KW-0472">Membrane</keyword>
<reference evidence="3" key="1">
    <citation type="journal article" date="2019" name="Int. J. Syst. Evol. Microbiol.">
        <title>The Global Catalogue of Microorganisms (GCM) 10K type strain sequencing project: providing services to taxonomists for standard genome sequencing and annotation.</title>
        <authorList>
            <consortium name="The Broad Institute Genomics Platform"/>
            <consortium name="The Broad Institute Genome Sequencing Center for Infectious Disease"/>
            <person name="Wu L."/>
            <person name="Ma J."/>
        </authorList>
    </citation>
    <scope>NUCLEOTIDE SEQUENCE [LARGE SCALE GENOMIC DNA]</scope>
    <source>
        <strain evidence="3">CGMCC 1.14993</strain>
    </source>
</reference>
<keyword evidence="1" id="KW-1133">Transmembrane helix</keyword>
<keyword evidence="3" id="KW-1185">Reference proteome</keyword>
<dbReference type="RefSeq" id="WP_087997937.1">
    <property type="nucleotide sequence ID" value="NZ_BMHB01000001.1"/>
</dbReference>